<sequence length="369" mass="40479">MENCTNDPESCGGGNYAAGAQLGINGTGLQSGQQYFYRIYSLVPYVNAFANGDPTPIMNVTTLAPSPQVISSPSATQYSSGDITGGNLQLTVSENSGWDRTLNIALHTNITAGQTVEESDTSIVWNFFDPVVVTDPHNYFNEVNVVTAQSGDGGRTMDVTYEITWNKPLAKSDAVLETSNFPCNIRNHCIGTTTLTEAWTSFPVKQVSYEIPEETSGETIMTLFDGGVMNHLLLDNNIEQSLLSDMQYFVNDDVVDVSQDEVVLQEEEGAVMLFENVRLSQDNLKVGPEYYKTLVISGTVKYDFHQLGEPVTFSITSPDGTESQITAVTTSDRTFKVPIVIEEFKSGTYQLQPIHSNLLGEPILYKHSQ</sequence>
<organism evidence="1">
    <name type="scientific">uncultured marine thaumarchaeote KM3_15_A07</name>
    <dbReference type="NCBI Taxonomy" id="1456025"/>
    <lineage>
        <taxon>Archaea</taxon>
        <taxon>Nitrososphaerota</taxon>
        <taxon>environmental samples</taxon>
    </lineage>
</organism>
<dbReference type="AlphaFoldDB" id="A0A075GG02"/>
<accession>A0A075GG02</accession>
<evidence type="ECO:0000313" key="1">
    <source>
        <dbReference type="EMBL" id="AIF02749.1"/>
    </source>
</evidence>
<dbReference type="EMBL" id="KF900660">
    <property type="protein sequence ID" value="AIF02749.1"/>
    <property type="molecule type" value="Genomic_DNA"/>
</dbReference>
<reference evidence="1" key="1">
    <citation type="journal article" date="2014" name="Genome Biol. Evol.">
        <title>Pangenome evidence for extensive interdomain horizontal transfer affecting lineage core and shell genes in uncultured planktonic thaumarchaeota and euryarchaeota.</title>
        <authorList>
            <person name="Deschamps P."/>
            <person name="Zivanovic Y."/>
            <person name="Moreira D."/>
            <person name="Rodriguez-Valera F."/>
            <person name="Lopez-Garcia P."/>
        </authorList>
    </citation>
    <scope>NUCLEOTIDE SEQUENCE</scope>
</reference>
<name>A0A075GG02_9ARCH</name>
<protein>
    <submittedName>
        <fullName evidence="1">Uncharacterized protein</fullName>
    </submittedName>
</protein>
<proteinExistence type="predicted"/>